<reference evidence="4 5" key="1">
    <citation type="journal article" date="2024" name="Insects">
        <title>An Improved Chromosome-Level Genome Assembly of the Firefly Pyrocoelia pectoralis.</title>
        <authorList>
            <person name="Fu X."/>
            <person name="Meyer-Rochow V.B."/>
            <person name="Ballantyne L."/>
            <person name="Zhu X."/>
        </authorList>
    </citation>
    <scope>NUCLEOTIDE SEQUENCE [LARGE SCALE GENOMIC DNA]</scope>
    <source>
        <strain evidence="4">XCY_ONT2</strain>
    </source>
</reference>
<evidence type="ECO:0000256" key="3">
    <source>
        <dbReference type="SAM" id="SignalP"/>
    </source>
</evidence>
<dbReference type="PROSITE" id="PS51450">
    <property type="entry name" value="LRR"/>
    <property type="match status" value="1"/>
</dbReference>
<dbReference type="PANTHER" id="PTHR45712:SF22">
    <property type="entry name" value="INSULIN-LIKE GROWTH FACTOR-BINDING PROTEIN COMPLEX ACID LABILE SUBUNIT"/>
    <property type="match status" value="1"/>
</dbReference>
<feature type="signal peptide" evidence="3">
    <location>
        <begin position="1"/>
        <end position="20"/>
    </location>
</feature>
<dbReference type="InterPro" id="IPR050333">
    <property type="entry name" value="SLRP"/>
</dbReference>
<evidence type="ECO:0000313" key="5">
    <source>
        <dbReference type="Proteomes" id="UP001329430"/>
    </source>
</evidence>
<dbReference type="SMART" id="SM00369">
    <property type="entry name" value="LRR_TYP"/>
    <property type="match status" value="8"/>
</dbReference>
<gene>
    <name evidence="4" type="ORF">RI129_009648</name>
</gene>
<organism evidence="4 5">
    <name type="scientific">Pyrocoelia pectoralis</name>
    <dbReference type="NCBI Taxonomy" id="417401"/>
    <lineage>
        <taxon>Eukaryota</taxon>
        <taxon>Metazoa</taxon>
        <taxon>Ecdysozoa</taxon>
        <taxon>Arthropoda</taxon>
        <taxon>Hexapoda</taxon>
        <taxon>Insecta</taxon>
        <taxon>Pterygota</taxon>
        <taxon>Neoptera</taxon>
        <taxon>Endopterygota</taxon>
        <taxon>Coleoptera</taxon>
        <taxon>Polyphaga</taxon>
        <taxon>Elateriformia</taxon>
        <taxon>Elateroidea</taxon>
        <taxon>Lampyridae</taxon>
        <taxon>Lampyrinae</taxon>
        <taxon>Pyrocoelia</taxon>
    </lineage>
</organism>
<protein>
    <submittedName>
        <fullName evidence="4">Uncharacterized protein</fullName>
    </submittedName>
</protein>
<dbReference type="Proteomes" id="UP001329430">
    <property type="component" value="Chromosome 7"/>
</dbReference>
<keyword evidence="5" id="KW-1185">Reference proteome</keyword>
<dbReference type="GO" id="GO:0005615">
    <property type="term" value="C:extracellular space"/>
    <property type="evidence" value="ECO:0007669"/>
    <property type="project" value="TreeGrafter"/>
</dbReference>
<dbReference type="Pfam" id="PF13855">
    <property type="entry name" value="LRR_8"/>
    <property type="match status" value="2"/>
</dbReference>
<name>A0AAN7V9Q8_9COLE</name>
<accession>A0AAN7V9Q8</accession>
<dbReference type="InterPro" id="IPR001611">
    <property type="entry name" value="Leu-rich_rpt"/>
</dbReference>
<proteinExistence type="predicted"/>
<dbReference type="InterPro" id="IPR003591">
    <property type="entry name" value="Leu-rich_rpt_typical-subtyp"/>
</dbReference>
<evidence type="ECO:0000313" key="4">
    <source>
        <dbReference type="EMBL" id="KAK5641101.1"/>
    </source>
</evidence>
<keyword evidence="3" id="KW-0732">Signal</keyword>
<dbReference type="SUPFAM" id="SSF52058">
    <property type="entry name" value="L domain-like"/>
    <property type="match status" value="1"/>
</dbReference>
<dbReference type="EMBL" id="JAVRBK010000007">
    <property type="protein sequence ID" value="KAK5641101.1"/>
    <property type="molecule type" value="Genomic_DNA"/>
</dbReference>
<dbReference type="PANTHER" id="PTHR45712">
    <property type="entry name" value="AGAP008170-PA"/>
    <property type="match status" value="1"/>
</dbReference>
<keyword evidence="1" id="KW-0433">Leucine-rich repeat</keyword>
<evidence type="ECO:0000256" key="1">
    <source>
        <dbReference type="ARBA" id="ARBA00022614"/>
    </source>
</evidence>
<dbReference type="Gene3D" id="3.80.10.10">
    <property type="entry name" value="Ribonuclease Inhibitor"/>
    <property type="match status" value="2"/>
</dbReference>
<feature type="chain" id="PRO_5043034625" evidence="3">
    <location>
        <begin position="21"/>
        <end position="349"/>
    </location>
</feature>
<evidence type="ECO:0000256" key="2">
    <source>
        <dbReference type="ARBA" id="ARBA00022737"/>
    </source>
</evidence>
<keyword evidence="2" id="KW-0677">Repeat</keyword>
<sequence>MGATFLVLGVLAVSIATVSGQNCEPTFQDNQVEIESNGRTITGTVRGCFIGTQLPNVNGNPFSINIKGQVIPSLNKGAISNIQHIFKLNIIHNRIEIIKEGAFQNLPGLSELQLHHNHITTVESYAFENLLSVVIIYLQNNNIEVVRKDTFVNLPNLLGVYLNHNNLKRFDQDWFVSTPLLDRIVLTNNQITSIQDAAFQHLRTLTVISLRNNKINYIHPEAFYGLNQLDEVTLGGNQLTSFNINLSHLSVLYRLDLGYNKITYLSTEVLNAIRYSMKELFVQSNPIQCSCADELISWAAKNNIKLFWKCENKEVYCVLPLSGENKCVKRSSNEFDLATFQNFESECVI</sequence>
<dbReference type="InterPro" id="IPR032675">
    <property type="entry name" value="LRR_dom_sf"/>
</dbReference>
<dbReference type="AlphaFoldDB" id="A0AAN7V9Q8"/>
<comment type="caution">
    <text evidence="4">The sequence shown here is derived from an EMBL/GenBank/DDBJ whole genome shotgun (WGS) entry which is preliminary data.</text>
</comment>